<proteinExistence type="predicted"/>
<evidence type="ECO:0000259" key="3">
    <source>
        <dbReference type="PROSITE" id="PS50013"/>
    </source>
</evidence>
<evidence type="ECO:0000313" key="4">
    <source>
        <dbReference type="EMBL" id="KAF9746334.1"/>
    </source>
</evidence>
<evidence type="ECO:0000256" key="2">
    <source>
        <dbReference type="SAM" id="MobiDB-lite"/>
    </source>
</evidence>
<accession>A0A8H7N4M7</accession>
<dbReference type="InterPro" id="IPR000953">
    <property type="entry name" value="Chromo/chromo_shadow_dom"/>
</dbReference>
<gene>
    <name evidence="4" type="ORF">IM811_003239</name>
</gene>
<dbReference type="AlphaFoldDB" id="A0A8H7N4M7"/>
<feature type="compositionally biased region" description="Polar residues" evidence="2">
    <location>
        <begin position="1"/>
        <end position="22"/>
    </location>
</feature>
<dbReference type="Gene3D" id="2.40.50.40">
    <property type="match status" value="1"/>
</dbReference>
<feature type="compositionally biased region" description="Low complexity" evidence="2">
    <location>
        <begin position="54"/>
        <end position="64"/>
    </location>
</feature>
<organism evidence="4 5">
    <name type="scientific">Bionectria ochroleuca</name>
    <name type="common">Gliocladium roseum</name>
    <dbReference type="NCBI Taxonomy" id="29856"/>
    <lineage>
        <taxon>Eukaryota</taxon>
        <taxon>Fungi</taxon>
        <taxon>Dikarya</taxon>
        <taxon>Ascomycota</taxon>
        <taxon>Pezizomycotina</taxon>
        <taxon>Sordariomycetes</taxon>
        <taxon>Hypocreomycetidae</taxon>
        <taxon>Hypocreales</taxon>
        <taxon>Bionectriaceae</taxon>
        <taxon>Clonostachys</taxon>
    </lineage>
</organism>
<dbReference type="PROSITE" id="PS50013">
    <property type="entry name" value="CHROMO_2"/>
    <property type="match status" value="1"/>
</dbReference>
<reference evidence="4" key="1">
    <citation type="submission" date="2020-10" db="EMBL/GenBank/DDBJ databases">
        <title>High-Quality Genome Resource of Clonostachys rosea strain S41 by Oxford Nanopore Long-Read Sequencing.</title>
        <authorList>
            <person name="Wang H."/>
        </authorList>
    </citation>
    <scope>NUCLEOTIDE SEQUENCE</scope>
    <source>
        <strain evidence="4">S41</strain>
    </source>
</reference>
<feature type="region of interest" description="Disordered" evidence="2">
    <location>
        <begin position="1"/>
        <end position="64"/>
    </location>
</feature>
<name>A0A8H7N4M7_BIOOC</name>
<sequence>MRQSSQESQSMAEDHYSSSAASLSPPRFESSEPAIVEQPNGATRAQNAKKRPPAKASSSATAASGNHIGKWKFRKIINHRWSGNDIELQIHWDDPDEITWELEKVIHRDAKSALISYWSRQPKGRPLNPQDENLFTIFAFKDVKGGPKKQRQILVEWVGWAKPTWEPEDVIEETAPNLLKEFLQKRSGKQ</sequence>
<dbReference type="SMART" id="SM00298">
    <property type="entry name" value="CHROMO"/>
    <property type="match status" value="1"/>
</dbReference>
<dbReference type="EMBL" id="JADCTT010000011">
    <property type="protein sequence ID" value="KAF9746334.1"/>
    <property type="molecule type" value="Genomic_DNA"/>
</dbReference>
<dbReference type="GO" id="GO:0006338">
    <property type="term" value="P:chromatin remodeling"/>
    <property type="evidence" value="ECO:0007669"/>
    <property type="project" value="UniProtKB-ARBA"/>
</dbReference>
<comment type="caution">
    <text evidence="4">The sequence shown here is derived from an EMBL/GenBank/DDBJ whole genome shotgun (WGS) entry which is preliminary data.</text>
</comment>
<dbReference type="SUPFAM" id="SSF54160">
    <property type="entry name" value="Chromo domain-like"/>
    <property type="match status" value="2"/>
</dbReference>
<evidence type="ECO:0000256" key="1">
    <source>
        <dbReference type="ARBA" id="ARBA00011353"/>
    </source>
</evidence>
<dbReference type="Proteomes" id="UP000616885">
    <property type="component" value="Unassembled WGS sequence"/>
</dbReference>
<feature type="domain" description="Chromo" evidence="3">
    <location>
        <begin position="100"/>
        <end position="190"/>
    </location>
</feature>
<evidence type="ECO:0000313" key="5">
    <source>
        <dbReference type="Proteomes" id="UP000616885"/>
    </source>
</evidence>
<comment type="subunit">
    <text evidence="1">Component of the NuA4 histone acetyltransferase complex.</text>
</comment>
<dbReference type="InterPro" id="IPR016197">
    <property type="entry name" value="Chromo-like_dom_sf"/>
</dbReference>
<protein>
    <recommendedName>
        <fullName evidence="3">Chromo domain-containing protein</fullName>
    </recommendedName>
</protein>